<dbReference type="Gene3D" id="3.30.420.10">
    <property type="entry name" value="Ribonuclease H-like superfamily/Ribonuclease H"/>
    <property type="match status" value="1"/>
</dbReference>
<evidence type="ECO:0000259" key="1">
    <source>
        <dbReference type="PROSITE" id="PS50994"/>
    </source>
</evidence>
<dbReference type="AlphaFoldDB" id="A0AAW2X521"/>
<dbReference type="InterPro" id="IPR036397">
    <property type="entry name" value="RNaseH_sf"/>
</dbReference>
<reference evidence="2" key="1">
    <citation type="submission" date="2020-06" db="EMBL/GenBank/DDBJ databases">
        <authorList>
            <person name="Li T."/>
            <person name="Hu X."/>
            <person name="Zhang T."/>
            <person name="Song X."/>
            <person name="Zhang H."/>
            <person name="Dai N."/>
            <person name="Sheng W."/>
            <person name="Hou X."/>
            <person name="Wei L."/>
        </authorList>
    </citation>
    <scope>NUCLEOTIDE SEQUENCE</scope>
    <source>
        <strain evidence="2">KEN1</strain>
        <tissue evidence="2">Leaf</tissue>
    </source>
</reference>
<dbReference type="PROSITE" id="PS50994">
    <property type="entry name" value="INTEGRASE"/>
    <property type="match status" value="1"/>
</dbReference>
<dbReference type="GO" id="GO:0015074">
    <property type="term" value="P:DNA integration"/>
    <property type="evidence" value="ECO:0007669"/>
    <property type="project" value="InterPro"/>
</dbReference>
<dbReference type="PANTHER" id="PTHR47266">
    <property type="entry name" value="ENDONUCLEASE-RELATED"/>
    <property type="match status" value="1"/>
</dbReference>
<dbReference type="InterPro" id="IPR052160">
    <property type="entry name" value="Gypsy_RT_Integrase-like"/>
</dbReference>
<gene>
    <name evidence="2" type="ORF">Slati_1446200</name>
</gene>
<proteinExistence type="predicted"/>
<dbReference type="InterPro" id="IPR001584">
    <property type="entry name" value="Integrase_cat-core"/>
</dbReference>
<organism evidence="2">
    <name type="scientific">Sesamum latifolium</name>
    <dbReference type="NCBI Taxonomy" id="2727402"/>
    <lineage>
        <taxon>Eukaryota</taxon>
        <taxon>Viridiplantae</taxon>
        <taxon>Streptophyta</taxon>
        <taxon>Embryophyta</taxon>
        <taxon>Tracheophyta</taxon>
        <taxon>Spermatophyta</taxon>
        <taxon>Magnoliopsida</taxon>
        <taxon>eudicotyledons</taxon>
        <taxon>Gunneridae</taxon>
        <taxon>Pentapetalae</taxon>
        <taxon>asterids</taxon>
        <taxon>lamiids</taxon>
        <taxon>Lamiales</taxon>
        <taxon>Pedaliaceae</taxon>
        <taxon>Sesamum</taxon>
    </lineage>
</organism>
<comment type="caution">
    <text evidence="2">The sequence shown here is derived from an EMBL/GenBank/DDBJ whole genome shotgun (WGS) entry which is preliminary data.</text>
</comment>
<reference evidence="2" key="2">
    <citation type="journal article" date="2024" name="Plant">
        <title>Genomic evolution and insights into agronomic trait innovations of Sesamum species.</title>
        <authorList>
            <person name="Miao H."/>
            <person name="Wang L."/>
            <person name="Qu L."/>
            <person name="Liu H."/>
            <person name="Sun Y."/>
            <person name="Le M."/>
            <person name="Wang Q."/>
            <person name="Wei S."/>
            <person name="Zheng Y."/>
            <person name="Lin W."/>
            <person name="Duan Y."/>
            <person name="Cao H."/>
            <person name="Xiong S."/>
            <person name="Wang X."/>
            <person name="Wei L."/>
            <person name="Li C."/>
            <person name="Ma Q."/>
            <person name="Ju M."/>
            <person name="Zhao R."/>
            <person name="Li G."/>
            <person name="Mu C."/>
            <person name="Tian Q."/>
            <person name="Mei H."/>
            <person name="Zhang T."/>
            <person name="Gao T."/>
            <person name="Zhang H."/>
        </authorList>
    </citation>
    <scope>NUCLEOTIDE SEQUENCE</scope>
    <source>
        <strain evidence="2">KEN1</strain>
    </source>
</reference>
<dbReference type="EMBL" id="JACGWN010000005">
    <property type="protein sequence ID" value="KAL0448898.1"/>
    <property type="molecule type" value="Genomic_DNA"/>
</dbReference>
<name>A0AAW2X521_9LAMI</name>
<dbReference type="SUPFAM" id="SSF53098">
    <property type="entry name" value="Ribonuclease H-like"/>
    <property type="match status" value="1"/>
</dbReference>
<dbReference type="GO" id="GO:0003676">
    <property type="term" value="F:nucleic acid binding"/>
    <property type="evidence" value="ECO:0007669"/>
    <property type="project" value="InterPro"/>
</dbReference>
<protein>
    <recommendedName>
        <fullName evidence="1">Integrase catalytic domain-containing protein</fullName>
    </recommendedName>
</protein>
<feature type="domain" description="Integrase catalytic" evidence="1">
    <location>
        <begin position="24"/>
        <end position="135"/>
    </location>
</feature>
<dbReference type="InterPro" id="IPR012337">
    <property type="entry name" value="RNaseH-like_sf"/>
</dbReference>
<accession>A0AAW2X521</accession>
<evidence type="ECO:0000313" key="2">
    <source>
        <dbReference type="EMBL" id="KAL0448898.1"/>
    </source>
</evidence>
<sequence length="135" mass="15756">MDKDCLEYAKKCESCQLHANFIHQPPKPLHPTITSWSFDAWGLDVVGPITPKSSIWHIYILTTTNYFSKWAEAVPLKEVKKETVVDFIRVNIIFRYGVPRYIINDMEDLSTTNRWTNYVRSSASNNITLQCKMQR</sequence>